<dbReference type="Gene3D" id="3.40.30.10">
    <property type="entry name" value="Glutaredoxin"/>
    <property type="match status" value="1"/>
</dbReference>
<dbReference type="InterPro" id="IPR024705">
    <property type="entry name" value="Ssp411"/>
</dbReference>
<dbReference type="SUPFAM" id="SSF48208">
    <property type="entry name" value="Six-hairpin glycosidases"/>
    <property type="match status" value="1"/>
</dbReference>
<dbReference type="AlphaFoldDB" id="A0A1Y5FCK7"/>
<dbReference type="PANTHER" id="PTHR42899:SF1">
    <property type="entry name" value="SPERMATOGENESIS-ASSOCIATED PROTEIN 20"/>
    <property type="match status" value="1"/>
</dbReference>
<reference evidence="3" key="1">
    <citation type="journal article" date="2017" name="Proc. Natl. Acad. Sci. U.S.A.">
        <title>Simulation of Deepwater Horizon oil plume reveals substrate specialization within a complex community of hydrocarbon-degraders.</title>
        <authorList>
            <person name="Hu P."/>
            <person name="Dubinsky E.A."/>
            <person name="Probst A.J."/>
            <person name="Wang J."/>
            <person name="Sieber C.M.K."/>
            <person name="Tom L.M."/>
            <person name="Gardinali P."/>
            <person name="Banfield J.F."/>
            <person name="Atlas R.M."/>
            <person name="Andersen G.L."/>
        </authorList>
    </citation>
    <scope>NUCLEOTIDE SEQUENCE [LARGE SCALE GENOMIC DNA]</scope>
</reference>
<dbReference type="EMBL" id="MAAO01000002">
    <property type="protein sequence ID" value="OUR99819.1"/>
    <property type="molecule type" value="Genomic_DNA"/>
</dbReference>
<dbReference type="PANTHER" id="PTHR42899">
    <property type="entry name" value="SPERMATOGENESIS-ASSOCIATED PROTEIN 20"/>
    <property type="match status" value="1"/>
</dbReference>
<dbReference type="SUPFAM" id="SSF52833">
    <property type="entry name" value="Thioredoxin-like"/>
    <property type="match status" value="1"/>
</dbReference>
<name>A0A1Y5FCK7_9BACT</name>
<sequence length="731" mass="84821">MKIFFLLSLLLCLSCKKQDPLKLPGNITFKSSLEKTLRKSVSDKGEKYIPRTKHLNPDNSPKFINRLILESSPYLNQHAHNPVNWYPWSKEAFEIAKKENKPIFLSIGYSTCHWCHVMEEESFDNIKVATYLNENYIAIKVDREQRPDVDSIYMKVVQAINGSGGWPMSLWLTPDKKPIYARTYIPAFDGDRGTKKGFYSILKDIRKIFVERKSDVEKYGNQITEALQSVNQKSIIKKINDQSLVKRVLKNSLLSFDPIYGGVNRSPKFPSSFPLSNLIQNYSILKNKSYLNMITKTLDEMAKGGIHDHIDGGFHRYSTDKRWLAPHFEKMLYDNAFLTDIYTKGFLITKKKSYEYIVNSTINFMLEQMYHKEIGFFCAIDADSKNHKNENEEGYFYTWGLKELSSNFPKAKQYWNIPERGNFEGRTILTLKNLDHLNLETSTQYDLLRKNISSFRLNKPFPIVDRKSVVAWNAMVIHSLATSGFHFKNKFWTNKAVEVAELIWNRQFVAGELYRIFLNSRPQTKAFLEDYAYLIKSYITLFETTSNQLWLDRSIQLVKILNSKFMDQERGGYYISSIDHELILAKDLPTHDGAYPNGNSIMAMNLVKLYDLTLNKEYFENYNKLIERYSVFLEGGPSSLSEMVRAMEAKNLNRKQVVIITSKTPGILVETLRQNNFPQISYVIAKENSSSSPLLKDKRLKKNRETAYVCKNFICNLPTGSVQTLLKQIRD</sequence>
<organism evidence="2 3">
    <name type="scientific">Halobacteriovorax marinus</name>
    <dbReference type="NCBI Taxonomy" id="97084"/>
    <lineage>
        <taxon>Bacteria</taxon>
        <taxon>Pseudomonadati</taxon>
        <taxon>Bdellovibrionota</taxon>
        <taxon>Bacteriovoracia</taxon>
        <taxon>Bacteriovoracales</taxon>
        <taxon>Halobacteriovoraceae</taxon>
        <taxon>Halobacteriovorax</taxon>
    </lineage>
</organism>
<evidence type="ECO:0000259" key="1">
    <source>
        <dbReference type="Pfam" id="PF03190"/>
    </source>
</evidence>
<dbReference type="InterPro" id="IPR008928">
    <property type="entry name" value="6-hairpin_glycosidase_sf"/>
</dbReference>
<dbReference type="Pfam" id="PF03190">
    <property type="entry name" value="Thioredox_DsbH"/>
    <property type="match status" value="1"/>
</dbReference>
<protein>
    <recommendedName>
        <fullName evidence="1">Spermatogenesis-associated protein 20-like TRX domain-containing protein</fullName>
    </recommendedName>
</protein>
<proteinExistence type="predicted"/>
<feature type="domain" description="Spermatogenesis-associated protein 20-like TRX" evidence="1">
    <location>
        <begin position="65"/>
        <end position="228"/>
    </location>
</feature>
<evidence type="ECO:0000313" key="3">
    <source>
        <dbReference type="Proteomes" id="UP000196531"/>
    </source>
</evidence>
<gene>
    <name evidence="2" type="ORF">A9Q84_01980</name>
</gene>
<dbReference type="CDD" id="cd02955">
    <property type="entry name" value="SSP411"/>
    <property type="match status" value="1"/>
</dbReference>
<dbReference type="InterPro" id="IPR004879">
    <property type="entry name" value="Ssp411-like_TRX"/>
</dbReference>
<dbReference type="PIRSF" id="PIRSF006402">
    <property type="entry name" value="UCP006402_thioredoxin"/>
    <property type="match status" value="1"/>
</dbReference>
<evidence type="ECO:0000313" key="2">
    <source>
        <dbReference type="EMBL" id="OUR99819.1"/>
    </source>
</evidence>
<dbReference type="InterPro" id="IPR036249">
    <property type="entry name" value="Thioredoxin-like_sf"/>
</dbReference>
<comment type="caution">
    <text evidence="2">The sequence shown here is derived from an EMBL/GenBank/DDBJ whole genome shotgun (WGS) entry which is preliminary data.</text>
</comment>
<dbReference type="GO" id="GO:0005975">
    <property type="term" value="P:carbohydrate metabolic process"/>
    <property type="evidence" value="ECO:0007669"/>
    <property type="project" value="InterPro"/>
</dbReference>
<accession>A0A1Y5FCK7</accession>
<dbReference type="Proteomes" id="UP000196531">
    <property type="component" value="Unassembled WGS sequence"/>
</dbReference>